<evidence type="ECO:0000256" key="2">
    <source>
        <dbReference type="ARBA" id="ARBA00022737"/>
    </source>
</evidence>
<keyword evidence="3" id="KW-0863">Zinc-finger</keyword>
<dbReference type="PROSITE" id="PS00028">
    <property type="entry name" value="ZINC_FINGER_C2H2_1"/>
    <property type="match status" value="3"/>
</dbReference>
<dbReference type="PANTHER" id="PTHR24379">
    <property type="entry name" value="KRAB AND ZINC FINGER DOMAIN-CONTAINING"/>
    <property type="match status" value="1"/>
</dbReference>
<evidence type="ECO:0000256" key="1">
    <source>
        <dbReference type="ARBA" id="ARBA00022723"/>
    </source>
</evidence>
<dbReference type="InterPro" id="IPR036236">
    <property type="entry name" value="Znf_C2H2_sf"/>
</dbReference>
<evidence type="ECO:0000256" key="3">
    <source>
        <dbReference type="ARBA" id="ARBA00022771"/>
    </source>
</evidence>
<dbReference type="OrthoDB" id="3437960at2759"/>
<dbReference type="AlphaFoldDB" id="A0A1E1W698"/>
<reference evidence="6" key="1">
    <citation type="submission" date="2015-09" db="EMBL/GenBank/DDBJ databases">
        <title>De novo assembly of Pectinophora gossypiella (Pink Bollworm) gut transcriptome.</title>
        <authorList>
            <person name="Tassone E.E."/>
        </authorList>
    </citation>
    <scope>NUCLEOTIDE SEQUENCE</scope>
</reference>
<accession>A0A1E1W698</accession>
<protein>
    <recommendedName>
        <fullName evidence="5">C2H2-type domain-containing protein</fullName>
    </recommendedName>
</protein>
<feature type="domain" description="C2H2-type" evidence="5">
    <location>
        <begin position="89"/>
        <end position="109"/>
    </location>
</feature>
<dbReference type="GO" id="GO:0008270">
    <property type="term" value="F:zinc ion binding"/>
    <property type="evidence" value="ECO:0007669"/>
    <property type="project" value="UniProtKB-KW"/>
</dbReference>
<name>A0A1E1W698_PECGO</name>
<keyword evidence="1" id="KW-0479">Metal-binding</keyword>
<dbReference type="PANTHER" id="PTHR24379:SF121">
    <property type="entry name" value="C2H2-TYPE DOMAIN-CONTAINING PROTEIN"/>
    <property type="match status" value="1"/>
</dbReference>
<gene>
    <name evidence="6" type="ORF">g.17975</name>
</gene>
<keyword evidence="2" id="KW-0677">Repeat</keyword>
<keyword evidence="4" id="KW-0862">Zinc</keyword>
<dbReference type="SMART" id="SM00355">
    <property type="entry name" value="ZnF_C2H2"/>
    <property type="match status" value="3"/>
</dbReference>
<evidence type="ECO:0000313" key="6">
    <source>
        <dbReference type="EMBL" id="JAT82506.1"/>
    </source>
</evidence>
<feature type="domain" description="C2H2-type" evidence="5">
    <location>
        <begin position="32"/>
        <end position="53"/>
    </location>
</feature>
<feature type="domain" description="C2H2-type" evidence="5">
    <location>
        <begin position="61"/>
        <end position="81"/>
    </location>
</feature>
<dbReference type="Gene3D" id="3.30.160.60">
    <property type="entry name" value="Classic Zinc Finger"/>
    <property type="match status" value="2"/>
</dbReference>
<dbReference type="SUPFAM" id="SSF57667">
    <property type="entry name" value="beta-beta-alpha zinc fingers"/>
    <property type="match status" value="1"/>
</dbReference>
<evidence type="ECO:0000256" key="4">
    <source>
        <dbReference type="ARBA" id="ARBA00022833"/>
    </source>
</evidence>
<sequence length="162" mass="19118">VKVESLELDIDIKTENDNDLEKDTWQTYIWVCSLCHVDFKTVEELRSHTKEEHNMCNAFACFDCKKNYMLFEEFIKHIREHREALGSNCQYCKESFTSEELCNEHVNTHLNGSQKICKLCGEILPIASSLDEHKQLYGQTVRANGEVEKKSWKDYTWICQVW</sequence>
<dbReference type="EMBL" id="GDQN01008548">
    <property type="protein sequence ID" value="JAT82506.1"/>
    <property type="molecule type" value="Transcribed_RNA"/>
</dbReference>
<dbReference type="InterPro" id="IPR013087">
    <property type="entry name" value="Znf_C2H2_type"/>
</dbReference>
<feature type="non-terminal residue" evidence="6">
    <location>
        <position position="1"/>
    </location>
</feature>
<evidence type="ECO:0000259" key="5">
    <source>
        <dbReference type="PROSITE" id="PS00028"/>
    </source>
</evidence>
<proteinExistence type="predicted"/>
<organism evidence="6">
    <name type="scientific">Pectinophora gossypiella</name>
    <name type="common">Cotton pink bollworm</name>
    <name type="synonym">Depressaria gossypiella</name>
    <dbReference type="NCBI Taxonomy" id="13191"/>
    <lineage>
        <taxon>Eukaryota</taxon>
        <taxon>Metazoa</taxon>
        <taxon>Ecdysozoa</taxon>
        <taxon>Arthropoda</taxon>
        <taxon>Hexapoda</taxon>
        <taxon>Insecta</taxon>
        <taxon>Pterygota</taxon>
        <taxon>Neoptera</taxon>
        <taxon>Endopterygota</taxon>
        <taxon>Lepidoptera</taxon>
        <taxon>Glossata</taxon>
        <taxon>Ditrysia</taxon>
        <taxon>Gelechioidea</taxon>
        <taxon>Gelechiidae</taxon>
        <taxon>Apatetrinae</taxon>
        <taxon>Pectinophora</taxon>
    </lineage>
</organism>